<dbReference type="Proteomes" id="UP000593561">
    <property type="component" value="Unassembled WGS sequence"/>
</dbReference>
<organism evidence="2 3">
    <name type="scientific">Gossypium davidsonii</name>
    <name type="common">Davidson's cotton</name>
    <name type="synonym">Gossypium klotzschianum subsp. davidsonii</name>
    <dbReference type="NCBI Taxonomy" id="34287"/>
    <lineage>
        <taxon>Eukaryota</taxon>
        <taxon>Viridiplantae</taxon>
        <taxon>Streptophyta</taxon>
        <taxon>Embryophyta</taxon>
        <taxon>Tracheophyta</taxon>
        <taxon>Spermatophyta</taxon>
        <taxon>Magnoliopsida</taxon>
        <taxon>eudicotyledons</taxon>
        <taxon>Gunneridae</taxon>
        <taxon>Pentapetalae</taxon>
        <taxon>rosids</taxon>
        <taxon>malvids</taxon>
        <taxon>Malvales</taxon>
        <taxon>Malvaceae</taxon>
        <taxon>Malvoideae</taxon>
        <taxon>Gossypium</taxon>
    </lineage>
</organism>
<feature type="domain" description="Aminotransferase-like plant mobile" evidence="1">
    <location>
        <begin position="13"/>
        <end position="56"/>
    </location>
</feature>
<dbReference type="EMBL" id="JABFAC010000009">
    <property type="protein sequence ID" value="MBA0624007.1"/>
    <property type="molecule type" value="Genomic_DNA"/>
</dbReference>
<evidence type="ECO:0000313" key="2">
    <source>
        <dbReference type="EMBL" id="MBA0624007.1"/>
    </source>
</evidence>
<feature type="non-terminal residue" evidence="2">
    <location>
        <position position="1"/>
    </location>
</feature>
<reference evidence="2 3" key="1">
    <citation type="journal article" date="2019" name="Genome Biol. Evol.">
        <title>Insights into the evolution of the New World diploid cottons (Gossypium, subgenus Houzingenia) based on genome sequencing.</title>
        <authorList>
            <person name="Grover C.E."/>
            <person name="Arick M.A. 2nd"/>
            <person name="Thrash A."/>
            <person name="Conover J.L."/>
            <person name="Sanders W.S."/>
            <person name="Peterson D.G."/>
            <person name="Frelichowski J.E."/>
            <person name="Scheffler J.A."/>
            <person name="Scheffler B.E."/>
            <person name="Wendel J.F."/>
        </authorList>
    </citation>
    <scope>NUCLEOTIDE SEQUENCE [LARGE SCALE GENOMIC DNA]</scope>
    <source>
        <strain evidence="2">27</strain>
        <tissue evidence="2">Leaf</tissue>
    </source>
</reference>
<evidence type="ECO:0000259" key="1">
    <source>
        <dbReference type="Pfam" id="PF10536"/>
    </source>
</evidence>
<proteinExistence type="predicted"/>
<dbReference type="InterPro" id="IPR019557">
    <property type="entry name" value="AminoTfrase-like_pln_mobile"/>
</dbReference>
<comment type="caution">
    <text evidence="2">The sequence shown here is derived from an EMBL/GenBank/DDBJ whole genome shotgun (WGS) entry which is preliminary data.</text>
</comment>
<protein>
    <recommendedName>
        <fullName evidence="1">Aminotransferase-like plant mobile domain-containing protein</fullName>
    </recommendedName>
</protein>
<dbReference type="PANTHER" id="PTHR46033">
    <property type="entry name" value="PROTEIN MAIN-LIKE 2"/>
    <property type="match status" value="1"/>
</dbReference>
<dbReference type="PANTHER" id="PTHR46033:SF8">
    <property type="entry name" value="PROTEIN MAINTENANCE OF MERISTEMS-LIKE"/>
    <property type="match status" value="1"/>
</dbReference>
<evidence type="ECO:0000313" key="3">
    <source>
        <dbReference type="Proteomes" id="UP000593561"/>
    </source>
</evidence>
<gene>
    <name evidence="2" type="ORF">Godav_009421</name>
</gene>
<dbReference type="GO" id="GO:0010073">
    <property type="term" value="P:meristem maintenance"/>
    <property type="evidence" value="ECO:0007669"/>
    <property type="project" value="InterPro"/>
</dbReference>
<name>A0A7J8SD24_GOSDV</name>
<sequence>AGFWHVATIGRGCKLDLKLISALVERWRPKTRTFHLSRGECTITLEDMQLQLGLPVGRIEMGWLRDTFPESGNDSTEVERIQYVRAYILEMIRGYLMPNLSRNLVHLRWLLKLVDFRVANEFSWGSAMLATLYWEMCGVMSPTKAKIGEIRAVIPDEFFQNLNISHVQVSLVNYATVEMHQMNRVLQQFKFRQSIPVAL</sequence>
<accession>A0A7J8SD24</accession>
<dbReference type="Pfam" id="PF10536">
    <property type="entry name" value="PMD"/>
    <property type="match status" value="1"/>
</dbReference>
<dbReference type="InterPro" id="IPR044824">
    <property type="entry name" value="MAIN-like"/>
</dbReference>
<feature type="non-terminal residue" evidence="2">
    <location>
        <position position="199"/>
    </location>
</feature>
<keyword evidence="3" id="KW-1185">Reference proteome</keyword>
<dbReference type="AlphaFoldDB" id="A0A7J8SD24"/>